<dbReference type="EMBL" id="CP027433">
    <property type="protein sequence ID" value="AVL99875.1"/>
    <property type="molecule type" value="Genomic_DNA"/>
</dbReference>
<keyword evidence="2" id="KW-1185">Reference proteome</keyword>
<evidence type="ECO:0008006" key="3">
    <source>
        <dbReference type="Google" id="ProtNLM"/>
    </source>
</evidence>
<reference evidence="1 2" key="1">
    <citation type="submission" date="2018-03" db="EMBL/GenBank/DDBJ databases">
        <title>Characteristics and genome of n-alkane degrading marine bacteria Gordonia iterans isolated from crude oil contaminated in Tae-an, South Korea.</title>
        <authorList>
            <person name="Lee S.-S."/>
            <person name="Kim H."/>
        </authorList>
    </citation>
    <scope>NUCLEOTIDE SEQUENCE [LARGE SCALE GENOMIC DNA]</scope>
    <source>
        <strain evidence="1 2">Co17</strain>
    </source>
</reference>
<proteinExistence type="predicted"/>
<evidence type="ECO:0000313" key="1">
    <source>
        <dbReference type="EMBL" id="AVL99875.1"/>
    </source>
</evidence>
<protein>
    <recommendedName>
        <fullName evidence="3">Serine hydrolase</fullName>
    </recommendedName>
</protein>
<dbReference type="AlphaFoldDB" id="A0A2S0KDZ1"/>
<evidence type="ECO:0000313" key="2">
    <source>
        <dbReference type="Proteomes" id="UP000239814"/>
    </source>
</evidence>
<dbReference type="SUPFAM" id="SSF56601">
    <property type="entry name" value="beta-lactamase/transpeptidase-like"/>
    <property type="match status" value="1"/>
</dbReference>
<dbReference type="Proteomes" id="UP000239814">
    <property type="component" value="Chromosome"/>
</dbReference>
<dbReference type="Gene3D" id="3.40.710.10">
    <property type="entry name" value="DD-peptidase/beta-lactamase superfamily"/>
    <property type="match status" value="1"/>
</dbReference>
<sequence length="284" mass="29250">MAVAVTAATVTGGAAAALPGLPNGSLGAPTVPKADLDKSFRSLTKSMAKSLPGEVGIAITPVGGDLPTSFGSLTVARAWSTMKVPVAIAAQRARGSAVTADELKAIEVSDNDAAESLWGALGGGRKSVDAVTAVLREGHDSRTRVSSELDEPRSYPGHTPWALTDQSIFAAHLSCMPDTEDVLDFMAHVGKNQQWGVARPKGKGVRSAVKGGWGPVSDGTGKHVVRQLAVVTTPRGSFGVSIAAKPRSGSFSDGTRMVTRVGQWWLRNIGKFAGGSCSPLNPLG</sequence>
<organism evidence="1 2">
    <name type="scientific">Gordonia iterans</name>
    <dbReference type="NCBI Taxonomy" id="1004901"/>
    <lineage>
        <taxon>Bacteria</taxon>
        <taxon>Bacillati</taxon>
        <taxon>Actinomycetota</taxon>
        <taxon>Actinomycetes</taxon>
        <taxon>Mycobacteriales</taxon>
        <taxon>Gordoniaceae</taxon>
        <taxon>Gordonia</taxon>
    </lineage>
</organism>
<dbReference type="KEGG" id="git:C6V83_05905"/>
<name>A0A2S0KDZ1_9ACTN</name>
<accession>A0A2S0KDZ1</accession>
<dbReference type="OrthoDB" id="3729831at2"/>
<dbReference type="InterPro" id="IPR012338">
    <property type="entry name" value="Beta-lactam/transpept-like"/>
</dbReference>
<gene>
    <name evidence="1" type="ORF">C6V83_05905</name>
</gene>